<protein>
    <submittedName>
        <fullName evidence="1">Uncharacterized protein</fullName>
    </submittedName>
</protein>
<evidence type="ECO:0000313" key="1">
    <source>
        <dbReference type="EMBL" id="TQD85571.1"/>
    </source>
</evidence>
<name>A0A540LGH4_MALBA</name>
<accession>A0A540LGH4</accession>
<organism evidence="1 2">
    <name type="scientific">Malus baccata</name>
    <name type="common">Siberian crab apple</name>
    <name type="synonym">Pyrus baccata</name>
    <dbReference type="NCBI Taxonomy" id="106549"/>
    <lineage>
        <taxon>Eukaryota</taxon>
        <taxon>Viridiplantae</taxon>
        <taxon>Streptophyta</taxon>
        <taxon>Embryophyta</taxon>
        <taxon>Tracheophyta</taxon>
        <taxon>Spermatophyta</taxon>
        <taxon>Magnoliopsida</taxon>
        <taxon>eudicotyledons</taxon>
        <taxon>Gunneridae</taxon>
        <taxon>Pentapetalae</taxon>
        <taxon>rosids</taxon>
        <taxon>fabids</taxon>
        <taxon>Rosales</taxon>
        <taxon>Rosaceae</taxon>
        <taxon>Amygdaloideae</taxon>
        <taxon>Maleae</taxon>
        <taxon>Malus</taxon>
    </lineage>
</organism>
<reference evidence="1 2" key="1">
    <citation type="journal article" date="2019" name="G3 (Bethesda)">
        <title>Sequencing of a Wild Apple (Malus baccata) Genome Unravels the Differences Between Cultivated and Wild Apple Species Regarding Disease Resistance and Cold Tolerance.</title>
        <authorList>
            <person name="Chen X."/>
        </authorList>
    </citation>
    <scope>NUCLEOTIDE SEQUENCE [LARGE SCALE GENOMIC DNA]</scope>
    <source>
        <strain evidence="2">cv. Shandingzi</strain>
        <tissue evidence="1">Leaves</tissue>
    </source>
</reference>
<keyword evidence="2" id="KW-1185">Reference proteome</keyword>
<dbReference type="EMBL" id="VIEB01000591">
    <property type="protein sequence ID" value="TQD85571.1"/>
    <property type="molecule type" value="Genomic_DNA"/>
</dbReference>
<dbReference type="AlphaFoldDB" id="A0A540LGH4"/>
<sequence length="93" mass="11168">MVLQVVKSLSYHRHHHYHHPTTTATTAPHDNYNLVQLQKEIYDLTKRKENIWSCCSSIYLGENRLRFCFRFCIHSTTLQINKIVTKMEKRNHI</sequence>
<comment type="caution">
    <text evidence="1">The sequence shown here is derived from an EMBL/GenBank/DDBJ whole genome shotgun (WGS) entry which is preliminary data.</text>
</comment>
<dbReference type="Proteomes" id="UP000315295">
    <property type="component" value="Unassembled WGS sequence"/>
</dbReference>
<proteinExistence type="predicted"/>
<evidence type="ECO:0000313" key="2">
    <source>
        <dbReference type="Proteomes" id="UP000315295"/>
    </source>
</evidence>
<gene>
    <name evidence="1" type="ORF">C1H46_028883</name>
</gene>